<gene>
    <name evidence="1" type="ORF">BC008_23175</name>
</gene>
<sequence length="183" mass="21171">MTYSTAYTSSGNYPINLVDQTGKGIEISIHAPSSYICVNRERILPEWKNKFCFWVVLVLQNSRCQLFKTTTEIEAEKERLREKFMRFGFDLAFNLRDRSYVTDLIDPRTGYPLFSRPGRIPHDDTAAVQALLGYDVIKNKCRVIIHPKWRTAVYPSVLISQAPPVIMEWSIKSIAPMHGWEEI</sequence>
<dbReference type="GO" id="GO:0009235">
    <property type="term" value="P:cobalamin metabolic process"/>
    <property type="evidence" value="ECO:0007669"/>
    <property type="project" value="InterPro"/>
</dbReference>
<dbReference type="AlphaFoldDB" id="A0A0V7ZMY3"/>
<dbReference type="Pfam" id="PF10229">
    <property type="entry name" value="MMADHC"/>
    <property type="match status" value="1"/>
</dbReference>
<keyword evidence="2" id="KW-1185">Reference proteome</keyword>
<evidence type="ECO:0008006" key="3">
    <source>
        <dbReference type="Google" id="ProtNLM"/>
    </source>
</evidence>
<dbReference type="PANTHER" id="PTHR13192:SF3">
    <property type="entry name" value="COBALAMIN TRAFFICKING PROTEIN CBLD"/>
    <property type="match status" value="1"/>
</dbReference>
<dbReference type="PANTHER" id="PTHR13192">
    <property type="entry name" value="MY011 PROTEIN"/>
    <property type="match status" value="1"/>
</dbReference>
<organism evidence="1 2">
    <name type="scientific">Mastigocoleus testarum BC008</name>
    <dbReference type="NCBI Taxonomy" id="371196"/>
    <lineage>
        <taxon>Bacteria</taxon>
        <taxon>Bacillati</taxon>
        <taxon>Cyanobacteriota</taxon>
        <taxon>Cyanophyceae</taxon>
        <taxon>Nostocales</taxon>
        <taxon>Hapalosiphonaceae</taxon>
        <taxon>Mastigocoleus</taxon>
    </lineage>
</organism>
<evidence type="ECO:0000313" key="2">
    <source>
        <dbReference type="Proteomes" id="UP000053372"/>
    </source>
</evidence>
<proteinExistence type="predicted"/>
<dbReference type="InterPro" id="IPR019362">
    <property type="entry name" value="MMADHC"/>
</dbReference>
<accession>A0A0V7ZMY3</accession>
<dbReference type="EMBL" id="LMTZ01000102">
    <property type="protein sequence ID" value="KST65885.1"/>
    <property type="molecule type" value="Genomic_DNA"/>
</dbReference>
<evidence type="ECO:0000313" key="1">
    <source>
        <dbReference type="EMBL" id="KST65885.1"/>
    </source>
</evidence>
<dbReference type="Proteomes" id="UP000053372">
    <property type="component" value="Unassembled WGS sequence"/>
</dbReference>
<protein>
    <recommendedName>
        <fullName evidence="3">Methylmalonic aciduria and homocystinuria type D protein</fullName>
    </recommendedName>
</protein>
<dbReference type="RefSeq" id="WP_027846901.1">
    <property type="nucleotide sequence ID" value="NZ_LMTZ01000102.1"/>
</dbReference>
<reference evidence="1 2" key="1">
    <citation type="journal article" date="2015" name="Genome Announc.">
        <title>Draft Genome of the Euendolithic (true boring) Cyanobacterium Mastigocoleus testarum strain BC008.</title>
        <authorList>
            <person name="Guida B.S."/>
            <person name="Garcia-Pichel F."/>
        </authorList>
    </citation>
    <scope>NUCLEOTIDE SEQUENCE [LARGE SCALE GENOMIC DNA]</scope>
    <source>
        <strain evidence="1 2">BC008</strain>
    </source>
</reference>
<comment type="caution">
    <text evidence="1">The sequence shown here is derived from an EMBL/GenBank/DDBJ whole genome shotgun (WGS) entry which is preliminary data.</text>
</comment>
<name>A0A0V7ZMY3_9CYAN</name>